<accession>H2CGQ7</accession>
<dbReference type="EMBL" id="JH597773">
    <property type="protein sequence ID" value="EHQ04733.1"/>
    <property type="molecule type" value="Genomic_DNA"/>
</dbReference>
<evidence type="ECO:0000313" key="2">
    <source>
        <dbReference type="Proteomes" id="UP000005737"/>
    </source>
</evidence>
<protein>
    <recommendedName>
        <fullName evidence="3">Plasmid stabilization system</fullName>
    </recommendedName>
</protein>
<dbReference type="AlphaFoldDB" id="H2CGQ7"/>
<evidence type="ECO:0008006" key="3">
    <source>
        <dbReference type="Google" id="ProtNLM"/>
    </source>
</evidence>
<sequence length="64" mass="7470">MKPVRLLAGARKELYAAVSQRIRCASTESFPYNLFYSVLSDEILVISIAHQRRRPRRWDDPSPH</sequence>
<dbReference type="HOGENOM" id="CLU_2862345_0_0_12"/>
<reference evidence="1 2" key="1">
    <citation type="submission" date="2011-10" db="EMBL/GenBank/DDBJ databases">
        <title>The Improved High-Quality Draft genome of Leptonema illini DSM 21528.</title>
        <authorList>
            <consortium name="US DOE Joint Genome Institute (JGI-PGF)"/>
            <person name="Lucas S."/>
            <person name="Copeland A."/>
            <person name="Lapidus A."/>
            <person name="Glavina del Rio T."/>
            <person name="Dalin E."/>
            <person name="Tice H."/>
            <person name="Bruce D."/>
            <person name="Goodwin L."/>
            <person name="Pitluck S."/>
            <person name="Peters L."/>
            <person name="Mikhailova N."/>
            <person name="Held B."/>
            <person name="Kyrpides N."/>
            <person name="Mavromatis K."/>
            <person name="Ivanova N."/>
            <person name="Markowitz V."/>
            <person name="Cheng J.-F."/>
            <person name="Hugenholtz P."/>
            <person name="Woyke T."/>
            <person name="Wu D."/>
            <person name="Gronow S."/>
            <person name="Wellnitz S."/>
            <person name="Brambilla E.-M."/>
            <person name="Klenk H.-P."/>
            <person name="Eisen J.A."/>
        </authorList>
    </citation>
    <scope>NUCLEOTIDE SEQUENCE [LARGE SCALE GENOMIC DNA]</scope>
    <source>
        <strain evidence="1 2">DSM 21528</strain>
    </source>
</reference>
<keyword evidence="2" id="KW-1185">Reference proteome</keyword>
<organism evidence="1 2">
    <name type="scientific">Leptonema illini DSM 21528</name>
    <dbReference type="NCBI Taxonomy" id="929563"/>
    <lineage>
        <taxon>Bacteria</taxon>
        <taxon>Pseudomonadati</taxon>
        <taxon>Spirochaetota</taxon>
        <taxon>Spirochaetia</taxon>
        <taxon>Leptospirales</taxon>
        <taxon>Leptospiraceae</taxon>
        <taxon>Leptonema</taxon>
    </lineage>
</organism>
<proteinExistence type="predicted"/>
<evidence type="ECO:0000313" key="1">
    <source>
        <dbReference type="EMBL" id="EHQ04733.1"/>
    </source>
</evidence>
<dbReference type="Proteomes" id="UP000005737">
    <property type="component" value="Unassembled WGS sequence"/>
</dbReference>
<name>H2CGQ7_9LEPT</name>
<gene>
    <name evidence="1" type="ORF">Lepil_0021</name>
</gene>